<organism evidence="1 2">
    <name type="scientific">Vermiconidia calcicola</name>
    <dbReference type="NCBI Taxonomy" id="1690605"/>
    <lineage>
        <taxon>Eukaryota</taxon>
        <taxon>Fungi</taxon>
        <taxon>Dikarya</taxon>
        <taxon>Ascomycota</taxon>
        <taxon>Pezizomycotina</taxon>
        <taxon>Dothideomycetes</taxon>
        <taxon>Dothideomycetidae</taxon>
        <taxon>Mycosphaerellales</taxon>
        <taxon>Extremaceae</taxon>
        <taxon>Vermiconidia</taxon>
    </lineage>
</organism>
<name>A0ACC3N1W6_9PEZI</name>
<sequence length="327" mass="37139">MARRPSSKVLVYSTIGITILFLSLLPIIQSLLYERKTPDFAPLRALEDVHPVRESLPELLVPGPPLAEPVAPPPGLTTTVTALDDTQEKTVYEQDVQKVRNIVKRVPDFTFPSKETFEEYKRKGFFLVSYMEDPKCAWEKAKTKFDNVVQLAKWGWVNQIAEDDRSVDFSREHVVDDIVGTTKGLDFEWRHTRAGRDGNVPNEITYQPTDATYDNIFWPDKGVIVSNINQGPDHMVKTGMTPKQTKEGLECDPNPGRAPEWPRMRRITPLMPGSNALLYTPNVRGVVWLLVQHHTTFGKTQIKSITAYHDNRFGYAPNLDIEIAPIE</sequence>
<keyword evidence="2" id="KW-1185">Reference proteome</keyword>
<accession>A0ACC3N1W6</accession>
<evidence type="ECO:0000313" key="1">
    <source>
        <dbReference type="EMBL" id="KAK3707570.1"/>
    </source>
</evidence>
<reference evidence="1" key="1">
    <citation type="submission" date="2023-07" db="EMBL/GenBank/DDBJ databases">
        <title>Black Yeasts Isolated from many extreme environments.</title>
        <authorList>
            <person name="Coleine C."/>
            <person name="Stajich J.E."/>
            <person name="Selbmann L."/>
        </authorList>
    </citation>
    <scope>NUCLEOTIDE SEQUENCE</scope>
    <source>
        <strain evidence="1">CCFEE 5714</strain>
    </source>
</reference>
<evidence type="ECO:0000313" key="2">
    <source>
        <dbReference type="Proteomes" id="UP001281147"/>
    </source>
</evidence>
<comment type="caution">
    <text evidence="1">The sequence shown here is derived from an EMBL/GenBank/DDBJ whole genome shotgun (WGS) entry which is preliminary data.</text>
</comment>
<protein>
    <submittedName>
        <fullName evidence="1">Uncharacterized protein</fullName>
    </submittedName>
</protein>
<gene>
    <name evidence="1" type="ORF">LTR37_012065</name>
</gene>
<dbReference type="Proteomes" id="UP001281147">
    <property type="component" value="Unassembled WGS sequence"/>
</dbReference>
<dbReference type="EMBL" id="JAUTXU010000109">
    <property type="protein sequence ID" value="KAK3707570.1"/>
    <property type="molecule type" value="Genomic_DNA"/>
</dbReference>
<proteinExistence type="predicted"/>